<dbReference type="Pfam" id="PF09451">
    <property type="entry name" value="ATG27"/>
    <property type="match status" value="1"/>
</dbReference>
<keyword evidence="14" id="KW-0496">Mitochondrion</keyword>
<evidence type="ECO:0000256" key="11">
    <source>
        <dbReference type="ARBA" id="ARBA00022989"/>
    </source>
</evidence>
<accession>A0AAX4PHR0</accession>
<dbReference type="SUPFAM" id="SSF50911">
    <property type="entry name" value="Mannose 6-phosphate receptor domain"/>
    <property type="match status" value="1"/>
</dbReference>
<dbReference type="InterPro" id="IPR044865">
    <property type="entry name" value="MRH_dom"/>
</dbReference>
<feature type="chain" id="PRO_5043814052" description="Autophagy-related protein 27" evidence="19">
    <location>
        <begin position="36"/>
        <end position="316"/>
    </location>
</feature>
<evidence type="ECO:0000256" key="16">
    <source>
        <dbReference type="ARBA" id="ARBA00023157"/>
    </source>
</evidence>
<feature type="domain" description="MRH" evidence="20">
    <location>
        <begin position="49"/>
        <end position="232"/>
    </location>
</feature>
<gene>
    <name evidence="21" type="ORF">HKI87_13g74110</name>
</gene>
<dbReference type="Proteomes" id="UP001472866">
    <property type="component" value="Chromosome 13"/>
</dbReference>
<dbReference type="PROSITE" id="PS51914">
    <property type="entry name" value="MRH"/>
    <property type="match status" value="1"/>
</dbReference>
<evidence type="ECO:0000256" key="17">
    <source>
        <dbReference type="ARBA" id="ARBA00023329"/>
    </source>
</evidence>
<dbReference type="GO" id="GO:0006914">
    <property type="term" value="P:autophagy"/>
    <property type="evidence" value="ECO:0007669"/>
    <property type="project" value="UniProtKB-KW"/>
</dbReference>
<dbReference type="GO" id="GO:0015031">
    <property type="term" value="P:protein transport"/>
    <property type="evidence" value="ECO:0007669"/>
    <property type="project" value="UniProtKB-KW"/>
</dbReference>
<evidence type="ECO:0000256" key="8">
    <source>
        <dbReference type="ARBA" id="ARBA00022692"/>
    </source>
</evidence>
<keyword evidence="12" id="KW-0072">Autophagy</keyword>
<name>A0AAX4PHR0_9CHLO</name>
<organism evidence="21 22">
    <name type="scientific">Chloropicon roscoffensis</name>
    <dbReference type="NCBI Taxonomy" id="1461544"/>
    <lineage>
        <taxon>Eukaryota</taxon>
        <taxon>Viridiplantae</taxon>
        <taxon>Chlorophyta</taxon>
        <taxon>Chloropicophyceae</taxon>
        <taxon>Chloropicales</taxon>
        <taxon>Chloropicaceae</taxon>
        <taxon>Chloropicon</taxon>
    </lineage>
</organism>
<evidence type="ECO:0000313" key="21">
    <source>
        <dbReference type="EMBL" id="WZN65849.1"/>
    </source>
</evidence>
<feature type="signal peptide" evidence="19">
    <location>
        <begin position="1"/>
        <end position="35"/>
    </location>
</feature>
<protein>
    <recommendedName>
        <fullName evidence="6">Autophagy-related protein 27</fullName>
    </recommendedName>
</protein>
<evidence type="ECO:0000256" key="2">
    <source>
        <dbReference type="ARBA" id="ARBA00004358"/>
    </source>
</evidence>
<evidence type="ECO:0000256" key="9">
    <source>
        <dbReference type="ARBA" id="ARBA00022729"/>
    </source>
</evidence>
<dbReference type="GO" id="GO:0010008">
    <property type="term" value="C:endosome membrane"/>
    <property type="evidence" value="ECO:0007669"/>
    <property type="project" value="UniProtKB-SubCell"/>
</dbReference>
<keyword evidence="7" id="KW-0813">Transport</keyword>
<evidence type="ECO:0000256" key="19">
    <source>
        <dbReference type="SAM" id="SignalP"/>
    </source>
</evidence>
<evidence type="ECO:0000256" key="13">
    <source>
        <dbReference type="ARBA" id="ARBA00023034"/>
    </source>
</evidence>
<comment type="similarity">
    <text evidence="5">Belongs to the ATG27 family.</text>
</comment>
<keyword evidence="22" id="KW-1185">Reference proteome</keyword>
<dbReference type="EMBL" id="CP151513">
    <property type="protein sequence ID" value="WZN65849.1"/>
    <property type="molecule type" value="Genomic_DNA"/>
</dbReference>
<keyword evidence="8 18" id="KW-0812">Transmembrane</keyword>
<evidence type="ECO:0000256" key="1">
    <source>
        <dbReference type="ARBA" id="ARBA00004304"/>
    </source>
</evidence>
<evidence type="ECO:0000256" key="6">
    <source>
        <dbReference type="ARBA" id="ARBA00013776"/>
    </source>
</evidence>
<comment type="subcellular location">
    <subcellularLocation>
        <location evidence="2">Cytoplasmic vesicle membrane</location>
        <topology evidence="2">Single-pass type I membrane protein</topology>
    </subcellularLocation>
    <subcellularLocation>
        <location evidence="3">Golgi apparatus membrane</location>
    </subcellularLocation>
    <subcellularLocation>
        <location evidence="1">Mitochondrion membrane</location>
        <topology evidence="1">Single-pass membrane protein</topology>
    </subcellularLocation>
    <subcellularLocation>
        <location evidence="4">Preautophagosomal structure membrane</location>
        <topology evidence="4">Single-pass type I membrane protein</topology>
    </subcellularLocation>
</comment>
<evidence type="ECO:0000256" key="18">
    <source>
        <dbReference type="SAM" id="Phobius"/>
    </source>
</evidence>
<dbReference type="GO" id="GO:0000139">
    <property type="term" value="C:Golgi membrane"/>
    <property type="evidence" value="ECO:0007669"/>
    <property type="project" value="UniProtKB-SubCell"/>
</dbReference>
<evidence type="ECO:0000256" key="12">
    <source>
        <dbReference type="ARBA" id="ARBA00023006"/>
    </source>
</evidence>
<dbReference type="Gene3D" id="2.70.130.10">
    <property type="entry name" value="Mannose-6-phosphate receptor binding domain"/>
    <property type="match status" value="1"/>
</dbReference>
<dbReference type="InterPro" id="IPR018939">
    <property type="entry name" value="Autophagy-rel_prot_27"/>
</dbReference>
<evidence type="ECO:0000256" key="7">
    <source>
        <dbReference type="ARBA" id="ARBA00022448"/>
    </source>
</evidence>
<dbReference type="PANTHER" id="PTHR15071:SF0">
    <property type="entry name" value="MANNOSE 6-PHOSPHATE RECEPTOR-LIKE PROTEIN 1"/>
    <property type="match status" value="1"/>
</dbReference>
<evidence type="ECO:0000256" key="3">
    <source>
        <dbReference type="ARBA" id="ARBA00004394"/>
    </source>
</evidence>
<feature type="transmembrane region" description="Helical" evidence="18">
    <location>
        <begin position="240"/>
        <end position="264"/>
    </location>
</feature>
<dbReference type="AlphaFoldDB" id="A0AAX4PHR0"/>
<keyword evidence="9 19" id="KW-0732">Signal</keyword>
<evidence type="ECO:0000256" key="10">
    <source>
        <dbReference type="ARBA" id="ARBA00022927"/>
    </source>
</evidence>
<keyword evidence="11 18" id="KW-1133">Transmembrane helix</keyword>
<evidence type="ECO:0000256" key="14">
    <source>
        <dbReference type="ARBA" id="ARBA00023128"/>
    </source>
</evidence>
<keyword evidence="15 18" id="KW-0472">Membrane</keyword>
<dbReference type="GO" id="GO:0034045">
    <property type="term" value="C:phagophore assembly site membrane"/>
    <property type="evidence" value="ECO:0007669"/>
    <property type="project" value="UniProtKB-SubCell"/>
</dbReference>
<keyword evidence="13" id="KW-0333">Golgi apparatus</keyword>
<evidence type="ECO:0000256" key="15">
    <source>
        <dbReference type="ARBA" id="ARBA00023136"/>
    </source>
</evidence>
<proteinExistence type="inferred from homology"/>
<dbReference type="PANTHER" id="PTHR15071">
    <property type="entry name" value="MANNOSE-6-PHOSPHATE RECEPTOR FAMILY MEMBER"/>
    <property type="match status" value="1"/>
</dbReference>
<evidence type="ECO:0000256" key="5">
    <source>
        <dbReference type="ARBA" id="ARBA00005363"/>
    </source>
</evidence>
<dbReference type="GO" id="GO:0031966">
    <property type="term" value="C:mitochondrial membrane"/>
    <property type="evidence" value="ECO:0007669"/>
    <property type="project" value="UniProtKB-SubCell"/>
</dbReference>
<keyword evidence="17" id="KW-0968">Cytoplasmic vesicle</keyword>
<evidence type="ECO:0000259" key="20">
    <source>
        <dbReference type="PROSITE" id="PS51914"/>
    </source>
</evidence>
<keyword evidence="10" id="KW-0653">Protein transport</keyword>
<sequence>MATRAAKAWSLGRCFALSLALVALAALLGAGESQAQATFVDSPTLQQTKTCVWKAKSGQTFDLNDLSNPGGHYSTDWVKGSIYVEKYYFQLCGQMQFAGQEGPYTECNSTLGCPTSCSGGSNSCGNSCAALQLQNDPRSYMFSYTYCHTLGQATPPEVTYNLIDESKPAKGVKYVLNGGDSCGTNGKIVNHTFAVNIVCDKKVKELPTTFDVTTVDECTYETTINHKSGCPKGSSGSGGLTFGGVFLIIFFCGGFAYFAGFFAYNMKFQGLQGMDAVPHKDVWGELPGLAKDGVFYTWEKLQDLYSKTRAAYTSLR</sequence>
<keyword evidence="16" id="KW-1015">Disulfide bond</keyword>
<dbReference type="InterPro" id="IPR009011">
    <property type="entry name" value="Man6P_isomerase_rcpt-bd_dom_sf"/>
</dbReference>
<evidence type="ECO:0000313" key="22">
    <source>
        <dbReference type="Proteomes" id="UP001472866"/>
    </source>
</evidence>
<reference evidence="21 22" key="1">
    <citation type="submission" date="2024-03" db="EMBL/GenBank/DDBJ databases">
        <title>Complete genome sequence of the green alga Chloropicon roscoffensis RCC1871.</title>
        <authorList>
            <person name="Lemieux C."/>
            <person name="Pombert J.-F."/>
            <person name="Otis C."/>
            <person name="Turmel M."/>
        </authorList>
    </citation>
    <scope>NUCLEOTIDE SEQUENCE [LARGE SCALE GENOMIC DNA]</scope>
    <source>
        <strain evidence="21 22">RCC1871</strain>
    </source>
</reference>
<evidence type="ECO:0000256" key="4">
    <source>
        <dbReference type="ARBA" id="ARBA00004472"/>
    </source>
</evidence>